<proteinExistence type="predicted"/>
<accession>A0ACB0YHV9</accession>
<gene>
    <name evidence="1" type="ORF">MENTE1834_LOCUS12346</name>
</gene>
<evidence type="ECO:0000313" key="1">
    <source>
        <dbReference type="EMBL" id="CAK5047255.1"/>
    </source>
</evidence>
<organism evidence="1 2">
    <name type="scientific">Meloidogyne enterolobii</name>
    <name type="common">Root-knot nematode worm</name>
    <name type="synonym">Meloidogyne mayaguensis</name>
    <dbReference type="NCBI Taxonomy" id="390850"/>
    <lineage>
        <taxon>Eukaryota</taxon>
        <taxon>Metazoa</taxon>
        <taxon>Ecdysozoa</taxon>
        <taxon>Nematoda</taxon>
        <taxon>Chromadorea</taxon>
        <taxon>Rhabditida</taxon>
        <taxon>Tylenchina</taxon>
        <taxon>Tylenchomorpha</taxon>
        <taxon>Tylenchoidea</taxon>
        <taxon>Meloidogynidae</taxon>
        <taxon>Meloidogyninae</taxon>
        <taxon>Meloidogyne</taxon>
    </lineage>
</organism>
<dbReference type="EMBL" id="CAVMJV010000012">
    <property type="protein sequence ID" value="CAK5047255.1"/>
    <property type="molecule type" value="Genomic_DNA"/>
</dbReference>
<protein>
    <submittedName>
        <fullName evidence="1">Uncharacterized protein</fullName>
    </submittedName>
</protein>
<keyword evidence="2" id="KW-1185">Reference proteome</keyword>
<evidence type="ECO:0000313" key="2">
    <source>
        <dbReference type="Proteomes" id="UP001497535"/>
    </source>
</evidence>
<sequence length="107" mass="12376">MKPEYVIGKQNFLAPVFNPNKGVFSSRQKPLIYFLLMIVDTVRTMPFFDKLDLADKICLIKTITLPLKTFHAAYYSSLKKSETVVMPNELPVRNIFKANKIYKEDVT</sequence>
<dbReference type="Proteomes" id="UP001497535">
    <property type="component" value="Unassembled WGS sequence"/>
</dbReference>
<comment type="caution">
    <text evidence="1">The sequence shown here is derived from an EMBL/GenBank/DDBJ whole genome shotgun (WGS) entry which is preliminary data.</text>
</comment>
<reference evidence="1" key="1">
    <citation type="submission" date="2023-11" db="EMBL/GenBank/DDBJ databases">
        <authorList>
            <person name="Poullet M."/>
        </authorList>
    </citation>
    <scope>NUCLEOTIDE SEQUENCE</scope>
    <source>
        <strain evidence="1">E1834</strain>
    </source>
</reference>
<name>A0ACB0YHV9_MELEN</name>